<keyword evidence="1" id="KW-0812">Transmembrane</keyword>
<accession>A0A3S9P154</accession>
<feature type="transmembrane region" description="Helical" evidence="1">
    <location>
        <begin position="255"/>
        <end position="276"/>
    </location>
</feature>
<evidence type="ECO:0000313" key="2">
    <source>
        <dbReference type="EMBL" id="AZQ61924.1"/>
    </source>
</evidence>
<protein>
    <recommendedName>
        <fullName evidence="4">Glycosyltransferase RgtA/B/C/D-like domain-containing protein</fullName>
    </recommendedName>
</protein>
<evidence type="ECO:0008006" key="4">
    <source>
        <dbReference type="Google" id="ProtNLM"/>
    </source>
</evidence>
<keyword evidence="1" id="KW-1133">Transmembrane helix</keyword>
<feature type="transmembrane region" description="Helical" evidence="1">
    <location>
        <begin position="134"/>
        <end position="152"/>
    </location>
</feature>
<proteinExistence type="predicted"/>
<feature type="transmembrane region" description="Helical" evidence="1">
    <location>
        <begin position="358"/>
        <end position="379"/>
    </location>
</feature>
<feature type="transmembrane region" description="Helical" evidence="1">
    <location>
        <begin position="399"/>
        <end position="420"/>
    </location>
</feature>
<sequence length="460" mass="53269">MNPLYNLLITPIYLCIIYFVIAPFFANRWTNKFTRKYFWWGLHAKMFGAIFFCLIYQFYYGGGDTTAYFKQGSVIVDAFLKSPKIGFEVFTYNSQYFSGESIQYLSKISFKSSTSTWIVTKITGLINLLTLKSFYSTALFFALWSFLGSWKLVQLFSAKYKEHYKYVCWAILFIPSCIFWSSGIIKEAITTGGIGFFTYYFARIAYNKEFSTKNFSVLFICFYIIKLVKGATIFMLFPCLAFWVFLYYYSRLNALLRYSSTTIIILSIPLILYFLAPKLDEYVENNEEFVAAQSTISGFQSDHGGKWREARGGHGGGKASTYHLSSAGDLSLLGMMKSFPEAIHFTLFRPFPWETTKVVQLMGAGESFAFLLITLYIFFKVGIWKTLKQTVKDPNLGFLLSYALLFGFIAGYISFNYGVLGRFKTPMMPFYTLFLVIHYQYSIKKTSRKRINNFKVSRRR</sequence>
<name>A0A3S9P154_9BACT</name>
<feature type="transmembrane region" description="Helical" evidence="1">
    <location>
        <begin position="188"/>
        <end position="206"/>
    </location>
</feature>
<evidence type="ECO:0000256" key="1">
    <source>
        <dbReference type="SAM" id="Phobius"/>
    </source>
</evidence>
<dbReference type="EMBL" id="CP034562">
    <property type="protein sequence ID" value="AZQ61924.1"/>
    <property type="molecule type" value="Genomic_DNA"/>
</dbReference>
<dbReference type="OrthoDB" id="3862418at2"/>
<dbReference type="KEGG" id="fll:EI427_06630"/>
<feature type="transmembrane region" description="Helical" evidence="1">
    <location>
        <begin position="6"/>
        <end position="25"/>
    </location>
</feature>
<dbReference type="AlphaFoldDB" id="A0A3S9P154"/>
<organism evidence="2 3">
    <name type="scientific">Flammeovirga pectinis</name>
    <dbReference type="NCBI Taxonomy" id="2494373"/>
    <lineage>
        <taxon>Bacteria</taxon>
        <taxon>Pseudomonadati</taxon>
        <taxon>Bacteroidota</taxon>
        <taxon>Cytophagia</taxon>
        <taxon>Cytophagales</taxon>
        <taxon>Flammeovirgaceae</taxon>
        <taxon>Flammeovirga</taxon>
    </lineage>
</organism>
<keyword evidence="3" id="KW-1185">Reference proteome</keyword>
<feature type="transmembrane region" description="Helical" evidence="1">
    <location>
        <begin position="164"/>
        <end position="182"/>
    </location>
</feature>
<keyword evidence="1" id="KW-0472">Membrane</keyword>
<dbReference type="RefSeq" id="WP_126612934.1">
    <property type="nucleotide sequence ID" value="NZ_CP034562.1"/>
</dbReference>
<gene>
    <name evidence="2" type="ORF">EI427_06630</name>
</gene>
<feature type="transmembrane region" description="Helical" evidence="1">
    <location>
        <begin position="37"/>
        <end position="59"/>
    </location>
</feature>
<reference evidence="2 3" key="1">
    <citation type="submission" date="2018-12" db="EMBL/GenBank/DDBJ databases">
        <title>Flammeovirga pectinis sp. nov., isolated from the gut of the Korean scallop, Patinopecten yessoensis.</title>
        <authorList>
            <person name="Bae J.-W."/>
            <person name="Jeong Y.-S."/>
            <person name="Kang W."/>
        </authorList>
    </citation>
    <scope>NUCLEOTIDE SEQUENCE [LARGE SCALE GENOMIC DNA]</scope>
    <source>
        <strain evidence="2 3">L12M1</strain>
    </source>
</reference>
<dbReference type="Proteomes" id="UP000267268">
    <property type="component" value="Chromosome 1"/>
</dbReference>
<evidence type="ECO:0000313" key="3">
    <source>
        <dbReference type="Proteomes" id="UP000267268"/>
    </source>
</evidence>
<feature type="transmembrane region" description="Helical" evidence="1">
    <location>
        <begin position="227"/>
        <end position="249"/>
    </location>
</feature>